<dbReference type="RefSeq" id="XP_004493032.1">
    <property type="nucleotide sequence ID" value="XM_004492975.1"/>
</dbReference>
<accession>A0A1S2XQP6</accession>
<dbReference type="KEGG" id="cam:101514227"/>
<dbReference type="eggNOG" id="KOG0017">
    <property type="taxonomic scope" value="Eukaryota"/>
</dbReference>
<dbReference type="AlphaFoldDB" id="A0A1S2XQP6"/>
<reference evidence="1" key="1">
    <citation type="journal article" date="2013" name="Nat. Biotechnol.">
        <title>Draft genome sequence of chickpea (Cicer arietinum) provides a resource for trait improvement.</title>
        <authorList>
            <person name="Varshney R.K."/>
            <person name="Song C."/>
            <person name="Saxena R.K."/>
            <person name="Azam S."/>
            <person name="Yu S."/>
            <person name="Sharpe A.G."/>
            <person name="Cannon S."/>
            <person name="Baek J."/>
            <person name="Rosen B.D."/>
            <person name="Tar'an B."/>
            <person name="Millan T."/>
            <person name="Zhang X."/>
            <person name="Ramsay L.D."/>
            <person name="Iwata A."/>
            <person name="Wang Y."/>
            <person name="Nelson W."/>
            <person name="Farmer A.D."/>
            <person name="Gaur P.M."/>
            <person name="Soderlund C."/>
            <person name="Penmetsa R.V."/>
            <person name="Xu C."/>
            <person name="Bharti A.K."/>
            <person name="He W."/>
            <person name="Winter P."/>
            <person name="Zhao S."/>
            <person name="Hane J.K."/>
            <person name="Carrasquilla-Garcia N."/>
            <person name="Condie J.A."/>
            <person name="Upadhyaya H.D."/>
            <person name="Luo M.C."/>
            <person name="Thudi M."/>
            <person name="Gowda C.L."/>
            <person name="Singh N.P."/>
            <person name="Lichtenzveig J."/>
            <person name="Gali K.K."/>
            <person name="Rubio J."/>
            <person name="Nadarajan N."/>
            <person name="Dolezel J."/>
            <person name="Bansal K.C."/>
            <person name="Xu X."/>
            <person name="Edwards D."/>
            <person name="Zhang G."/>
            <person name="Kahl G."/>
            <person name="Gil J."/>
            <person name="Singh K.B."/>
            <person name="Datta S.K."/>
            <person name="Jackson S.A."/>
            <person name="Wang J."/>
            <person name="Cook D.R."/>
        </authorList>
    </citation>
    <scope>NUCLEOTIDE SEQUENCE [LARGE SCALE GENOMIC DNA]</scope>
    <source>
        <strain evidence="1">cv. CDC Frontier</strain>
    </source>
</reference>
<proteinExistence type="predicted"/>
<dbReference type="Pfam" id="PF14223">
    <property type="entry name" value="Retrotran_gag_2"/>
    <property type="match status" value="1"/>
</dbReference>
<protein>
    <submittedName>
        <fullName evidence="2">Uncharacterized protein LOC101514227</fullName>
    </submittedName>
</protein>
<dbReference type="GeneID" id="101514227"/>
<evidence type="ECO:0000313" key="1">
    <source>
        <dbReference type="Proteomes" id="UP000087171"/>
    </source>
</evidence>
<dbReference type="Proteomes" id="UP000087171">
    <property type="component" value="Chromosome Ca3"/>
</dbReference>
<dbReference type="PANTHER" id="PTHR35317:SF27">
    <property type="entry name" value="RETROVIRUS-RELATED POL POLYPROTEIN FROM TRANSPOSON TNT 1-94"/>
    <property type="match status" value="1"/>
</dbReference>
<dbReference type="STRING" id="3827.A0A1S2XQP6"/>
<keyword evidence="1" id="KW-1185">Reference proteome</keyword>
<evidence type="ECO:0000313" key="2">
    <source>
        <dbReference type="RefSeq" id="XP_004493032.1"/>
    </source>
</evidence>
<gene>
    <name evidence="2" type="primary">LOC101514227</name>
</gene>
<dbReference type="PANTHER" id="PTHR35317">
    <property type="entry name" value="OS04G0629600 PROTEIN"/>
    <property type="match status" value="1"/>
</dbReference>
<sequence>MGSKANFATTFILKFDDDYDHWSMVMENHPQSKEYWVAVESGYTEPKNMDGTTTTQIKNLKEMKLKDLKAKNYLFHSLDKSTLKMIMHKETSKQLWDSMKFKYQGNARVKRAQFNRLRRGSELLTMKQGESITDYFGRVMTIANDMRNYEEDMNDVKIVEKILRTLTDKWNHIVCSIKEANDIDQLFVDALQSYLLVHEQRFKASGEDEHALKVTHEESYSKRGQGRAAF</sequence>
<name>A0A1S2XQP6_CICAR</name>
<organism evidence="1 2">
    <name type="scientific">Cicer arietinum</name>
    <name type="common">Chickpea</name>
    <name type="synonym">Garbanzo</name>
    <dbReference type="NCBI Taxonomy" id="3827"/>
    <lineage>
        <taxon>Eukaryota</taxon>
        <taxon>Viridiplantae</taxon>
        <taxon>Streptophyta</taxon>
        <taxon>Embryophyta</taxon>
        <taxon>Tracheophyta</taxon>
        <taxon>Spermatophyta</taxon>
        <taxon>Magnoliopsida</taxon>
        <taxon>eudicotyledons</taxon>
        <taxon>Gunneridae</taxon>
        <taxon>Pentapetalae</taxon>
        <taxon>rosids</taxon>
        <taxon>fabids</taxon>
        <taxon>Fabales</taxon>
        <taxon>Fabaceae</taxon>
        <taxon>Papilionoideae</taxon>
        <taxon>50 kb inversion clade</taxon>
        <taxon>NPAAA clade</taxon>
        <taxon>Hologalegina</taxon>
        <taxon>IRL clade</taxon>
        <taxon>Cicereae</taxon>
        <taxon>Cicer</taxon>
    </lineage>
</organism>
<dbReference type="OrthoDB" id="2013098at2759"/>
<dbReference type="PaxDb" id="3827-XP_004493032.1"/>
<reference evidence="2" key="2">
    <citation type="submission" date="2025-08" db="UniProtKB">
        <authorList>
            <consortium name="RefSeq"/>
        </authorList>
    </citation>
    <scope>IDENTIFICATION</scope>
    <source>
        <tissue evidence="2">Etiolated seedlings</tissue>
    </source>
</reference>